<evidence type="ECO:0000313" key="1">
    <source>
        <dbReference type="EMBL" id="KAJ3550112.1"/>
    </source>
</evidence>
<keyword evidence="2" id="KW-1185">Reference proteome</keyword>
<gene>
    <name evidence="1" type="ORF">NM208_g142</name>
</gene>
<protein>
    <submittedName>
        <fullName evidence="1">Uncharacterized protein</fullName>
    </submittedName>
</protein>
<dbReference type="EMBL" id="JANRMS010000007">
    <property type="protein sequence ID" value="KAJ3550112.1"/>
    <property type="molecule type" value="Genomic_DNA"/>
</dbReference>
<organism evidence="1 2">
    <name type="scientific">Fusarium decemcellulare</name>
    <dbReference type="NCBI Taxonomy" id="57161"/>
    <lineage>
        <taxon>Eukaryota</taxon>
        <taxon>Fungi</taxon>
        <taxon>Dikarya</taxon>
        <taxon>Ascomycota</taxon>
        <taxon>Pezizomycotina</taxon>
        <taxon>Sordariomycetes</taxon>
        <taxon>Hypocreomycetidae</taxon>
        <taxon>Hypocreales</taxon>
        <taxon>Nectriaceae</taxon>
        <taxon>Fusarium</taxon>
        <taxon>Fusarium decemcellulare species complex</taxon>
    </lineage>
</organism>
<evidence type="ECO:0000313" key="2">
    <source>
        <dbReference type="Proteomes" id="UP001148629"/>
    </source>
</evidence>
<proteinExistence type="predicted"/>
<sequence length="682" mass="74543">MQAPSVSSTTKILRIGTSADDTKHLYFLYHPDSDWHADFADLLQDRPLPDNFLGFSENMDALVAWMKFIRARLGKRSDAAMFHLLIPTYRPMSIRDALEFPDLGDLAIHGETHNSNNYVWVNLPTHDSYPGNLLLKDVENTIPVNAPHGPELHNSSVGHFRLVLGHVGISPNVLQHPYRGEGTAESPFLVEFLPEDPYNPMEFPQWKKWTITFVLAMASLAVAFASTAYSSGIEDIMKSFDVSSEVAIIGLSLFVLGLAVGPVFWAPLSEEYGRQYLFITTMTAHVAFNAGAAASQNIETLIILRFFAAVFGAAPYTNSNAVLADIFPASQRGLAMTFFGAAPFLGPALGPIAGGFLGAAGGWRWIQGLMAIFTGVSLIVCGLLVPETYAPVLLRWRAAKLSNMTGKVYMSSVDASQKRHSVGQTLKRALLRPWVLLFREPIVLLMTLYLSVIYGTLYLFFAAFPIVYQFQRGWSVGISGLAFIGTAVGMSFSILYVAAYDNRRYARIVVARGGAAPPEARLPAAIVGSVFVTAGLFWFAWTNGLGVHWIVSIIASGFFAAGMVLVFVGIVNYLIDSYVIYAASVLAANTIIRSLFGAAFPLFTTQMYENLGIHWASSVPAFLALACLPFPLLFYKYGESIRSKCKYAAEAAAVLAQIRAARQVTPETNDAEAGRRSVSSRN</sequence>
<comment type="caution">
    <text evidence="1">The sequence shown here is derived from an EMBL/GenBank/DDBJ whole genome shotgun (WGS) entry which is preliminary data.</text>
</comment>
<dbReference type="Proteomes" id="UP001148629">
    <property type="component" value="Unassembled WGS sequence"/>
</dbReference>
<reference evidence="1" key="1">
    <citation type="submission" date="2022-08" db="EMBL/GenBank/DDBJ databases">
        <title>Genome Sequence of Fusarium decemcellulare.</title>
        <authorList>
            <person name="Buettner E."/>
        </authorList>
    </citation>
    <scope>NUCLEOTIDE SEQUENCE</scope>
    <source>
        <strain evidence="1">Babe19</strain>
    </source>
</reference>
<name>A0ACC1T0P1_9HYPO</name>
<accession>A0ACC1T0P1</accession>